<dbReference type="InterPro" id="IPR016032">
    <property type="entry name" value="Sig_transdc_resp-reg_C-effctor"/>
</dbReference>
<dbReference type="InterPro" id="IPR039420">
    <property type="entry name" value="WalR-like"/>
</dbReference>
<dbReference type="PROSITE" id="PS50110">
    <property type="entry name" value="RESPONSE_REGULATORY"/>
    <property type="match status" value="1"/>
</dbReference>
<dbReference type="SUPFAM" id="SSF52172">
    <property type="entry name" value="CheY-like"/>
    <property type="match status" value="1"/>
</dbReference>
<dbReference type="Gene3D" id="3.40.50.2300">
    <property type="match status" value="1"/>
</dbReference>
<dbReference type="CDD" id="cd19930">
    <property type="entry name" value="REC_DesR-like"/>
    <property type="match status" value="1"/>
</dbReference>
<evidence type="ECO:0000259" key="3">
    <source>
        <dbReference type="PROSITE" id="PS50043"/>
    </source>
</evidence>
<feature type="domain" description="HTH luxR-type" evidence="3">
    <location>
        <begin position="133"/>
        <end position="198"/>
    </location>
</feature>
<evidence type="ECO:0000259" key="4">
    <source>
        <dbReference type="PROSITE" id="PS50110"/>
    </source>
</evidence>
<dbReference type="Pfam" id="PF00072">
    <property type="entry name" value="Response_reg"/>
    <property type="match status" value="1"/>
</dbReference>
<dbReference type="EMBL" id="CP121208">
    <property type="protein sequence ID" value="WFM83015.1"/>
    <property type="molecule type" value="Genomic_DNA"/>
</dbReference>
<reference evidence="5 6" key="1">
    <citation type="submission" date="2023-03" db="EMBL/GenBank/DDBJ databases">
        <title>Complete genome of Arcanobacterium canis strain DSM 25104 isolated in 2010 from a canine otitis externa in Germany.</title>
        <authorList>
            <person name="Borowiak M."/>
            <person name="Kreitlow A."/>
            <person name="Malorny B."/>
            <person name="Laemmler C."/>
            <person name="Prenger-Berninghoff E."/>
            <person name="Ploetz M."/>
            <person name="Abdulmawjood A."/>
        </authorList>
    </citation>
    <scope>NUCLEOTIDE SEQUENCE [LARGE SCALE GENOMIC DNA]</scope>
    <source>
        <strain evidence="5 6">DSM 25104</strain>
    </source>
</reference>
<evidence type="ECO:0000256" key="2">
    <source>
        <dbReference type="PROSITE-ProRule" id="PRU00169"/>
    </source>
</evidence>
<dbReference type="Pfam" id="PF00196">
    <property type="entry name" value="GerE"/>
    <property type="match status" value="1"/>
</dbReference>
<proteinExistence type="predicted"/>
<gene>
    <name evidence="5" type="ORF">P7079_06350</name>
</gene>
<dbReference type="SUPFAM" id="SSF46894">
    <property type="entry name" value="C-terminal effector domain of the bipartite response regulators"/>
    <property type="match status" value="1"/>
</dbReference>
<accession>A0ABY8FZ50</accession>
<dbReference type="PRINTS" id="PR00038">
    <property type="entry name" value="HTHLUXR"/>
</dbReference>
<evidence type="ECO:0000313" key="6">
    <source>
        <dbReference type="Proteomes" id="UP001215216"/>
    </source>
</evidence>
<dbReference type="InterPro" id="IPR011006">
    <property type="entry name" value="CheY-like_superfamily"/>
</dbReference>
<sequence>MIKVLIADDQAMIRGAFAALLSFEDDIQVVGEAARGDEVVAAVEKFTPDVVLLDIEMPGLSGIDAANELLRRYGVRVLIVTTFGRAGYVRRALDLGVHGFILKDAPVEELLQAIRDVYAGGHVVDPSLATQSLFAGTNPLTTREQEVLRVALTGLPVAEIAQRVFLTPGTVRNYLSSAIGKTGATTRMEAARIAHSNGWL</sequence>
<keyword evidence="1" id="KW-0238">DNA-binding</keyword>
<evidence type="ECO:0000313" key="5">
    <source>
        <dbReference type="EMBL" id="WFM83015.1"/>
    </source>
</evidence>
<dbReference type="Proteomes" id="UP001215216">
    <property type="component" value="Chromosome"/>
</dbReference>
<protein>
    <submittedName>
        <fullName evidence="5">Response regulator transcription factor</fullName>
    </submittedName>
</protein>
<dbReference type="InterPro" id="IPR000792">
    <property type="entry name" value="Tscrpt_reg_LuxR_C"/>
</dbReference>
<dbReference type="InterPro" id="IPR001789">
    <property type="entry name" value="Sig_transdc_resp-reg_receiver"/>
</dbReference>
<dbReference type="CDD" id="cd06170">
    <property type="entry name" value="LuxR_C_like"/>
    <property type="match status" value="1"/>
</dbReference>
<dbReference type="PANTHER" id="PTHR43214:SF42">
    <property type="entry name" value="TRANSCRIPTIONAL REGULATORY PROTEIN DESR"/>
    <property type="match status" value="1"/>
</dbReference>
<organism evidence="5 6">
    <name type="scientific">Arcanobacterium canis</name>
    <dbReference type="NCBI Taxonomy" id="999183"/>
    <lineage>
        <taxon>Bacteria</taxon>
        <taxon>Bacillati</taxon>
        <taxon>Actinomycetota</taxon>
        <taxon>Actinomycetes</taxon>
        <taxon>Actinomycetales</taxon>
        <taxon>Actinomycetaceae</taxon>
        <taxon>Arcanobacterium</taxon>
    </lineage>
</organism>
<dbReference type="PROSITE" id="PS50043">
    <property type="entry name" value="HTH_LUXR_2"/>
    <property type="match status" value="1"/>
</dbReference>
<dbReference type="RefSeq" id="WP_278012441.1">
    <property type="nucleotide sequence ID" value="NZ_CP121208.1"/>
</dbReference>
<name>A0ABY8FZ50_9ACTO</name>
<dbReference type="SMART" id="SM00421">
    <property type="entry name" value="HTH_LUXR"/>
    <property type="match status" value="1"/>
</dbReference>
<keyword evidence="2" id="KW-0597">Phosphoprotein</keyword>
<feature type="domain" description="Response regulatory" evidence="4">
    <location>
        <begin position="3"/>
        <end position="118"/>
    </location>
</feature>
<keyword evidence="6" id="KW-1185">Reference proteome</keyword>
<dbReference type="PANTHER" id="PTHR43214">
    <property type="entry name" value="TWO-COMPONENT RESPONSE REGULATOR"/>
    <property type="match status" value="1"/>
</dbReference>
<feature type="modified residue" description="4-aspartylphosphate" evidence="2">
    <location>
        <position position="54"/>
    </location>
</feature>
<dbReference type="PROSITE" id="PS00622">
    <property type="entry name" value="HTH_LUXR_1"/>
    <property type="match status" value="1"/>
</dbReference>
<dbReference type="SMART" id="SM00448">
    <property type="entry name" value="REC"/>
    <property type="match status" value="1"/>
</dbReference>
<evidence type="ECO:0000256" key="1">
    <source>
        <dbReference type="ARBA" id="ARBA00023125"/>
    </source>
</evidence>